<protein>
    <recommendedName>
        <fullName evidence="6">Runt domain-containing protein</fullName>
    </recommendedName>
</protein>
<evidence type="ECO:0000313" key="7">
    <source>
        <dbReference type="EMBL" id="CAG9798132.1"/>
    </source>
</evidence>
<dbReference type="EMBL" id="OU895877">
    <property type="protein sequence ID" value="CAG9798132.1"/>
    <property type="molecule type" value="Genomic_DNA"/>
</dbReference>
<gene>
    <name evidence="7" type="ORF">CHIRRI_LOCUS1117</name>
</gene>
<dbReference type="GO" id="GO:0005634">
    <property type="term" value="C:nucleus"/>
    <property type="evidence" value="ECO:0007669"/>
    <property type="project" value="UniProtKB-SubCell"/>
</dbReference>
<dbReference type="InterPro" id="IPR012346">
    <property type="entry name" value="p53/RUNT-type_TF_DNA-bd_sf"/>
</dbReference>
<evidence type="ECO:0000259" key="6">
    <source>
        <dbReference type="PROSITE" id="PS51062"/>
    </source>
</evidence>
<dbReference type="PANTHER" id="PTHR11950">
    <property type="entry name" value="RUNT RELATED"/>
    <property type="match status" value="1"/>
</dbReference>
<dbReference type="FunFam" id="2.60.40.720:FF:000001">
    <property type="entry name" value="Runt-related transcription factor"/>
    <property type="match status" value="1"/>
</dbReference>
<dbReference type="GO" id="GO:0001709">
    <property type="term" value="P:cell fate determination"/>
    <property type="evidence" value="ECO:0007669"/>
    <property type="project" value="UniProtKB-ARBA"/>
</dbReference>
<dbReference type="InterPro" id="IPR008967">
    <property type="entry name" value="p53-like_TF_DNA-bd_sf"/>
</dbReference>
<dbReference type="GO" id="GO:0048592">
    <property type="term" value="P:eye morphogenesis"/>
    <property type="evidence" value="ECO:0007669"/>
    <property type="project" value="UniProtKB-ARBA"/>
</dbReference>
<sequence>MHLPSAEPQKAIERNWKNSEMLVEEGSNTTNSSSASPPKSLAPNDYWWTDRMVIRAQEEYPGELVRTGSPYFLCSALPNHWRSNKTLPVAFKVVALGDVHDGTIVSIRAGNDENFHGELRNCTATMKNQVAKFNDLRFVGRSGRGKSFTITITVSTSPPQVATYTKAIKVTVDGPREPRSKNAPSPGSHLRTFSLNQRILETTPYLRDLEPYRRKSLSQLNNNSSIQTANTNIPAIECGYKPNAPQIQENNLMGAAEWTGYTPTVASSYPSSYQTYDQSSILPAVLPNDGISYNPSDYHCGSTGAQNAASYASAGQFTSLTPWTNEVDQYNYGYNSYQPYSCQSAVQSQYPPPPPPASAQTTMLLYPQVYSTVNQNQIHLHLHGSDKLVEQYLGNATNTMPSDSSAFALGGSGVIANNINHNQRAIGGLELPMITQADDVKLQEQTVDQDVNDQSVWRPY</sequence>
<dbReference type="PROSITE" id="PS51062">
    <property type="entry name" value="RUNT"/>
    <property type="match status" value="1"/>
</dbReference>
<feature type="compositionally biased region" description="Low complexity" evidence="5">
    <location>
        <begin position="27"/>
        <end position="40"/>
    </location>
</feature>
<keyword evidence="2" id="KW-0805">Transcription regulation</keyword>
<dbReference type="SUPFAM" id="SSF49417">
    <property type="entry name" value="p53-like transcription factors"/>
    <property type="match status" value="1"/>
</dbReference>
<dbReference type="GO" id="GO:0000978">
    <property type="term" value="F:RNA polymerase II cis-regulatory region sequence-specific DNA binding"/>
    <property type="evidence" value="ECO:0007669"/>
    <property type="project" value="TreeGrafter"/>
</dbReference>
<dbReference type="GO" id="GO:0000981">
    <property type="term" value="F:DNA-binding transcription factor activity, RNA polymerase II-specific"/>
    <property type="evidence" value="ECO:0007669"/>
    <property type="project" value="TreeGrafter"/>
</dbReference>
<dbReference type="Proteomes" id="UP001153620">
    <property type="component" value="Chromosome 1"/>
</dbReference>
<evidence type="ECO:0000256" key="2">
    <source>
        <dbReference type="ARBA" id="ARBA00023015"/>
    </source>
</evidence>
<comment type="subcellular location">
    <subcellularLocation>
        <location evidence="1">Nucleus</location>
    </subcellularLocation>
</comment>
<evidence type="ECO:0000256" key="1">
    <source>
        <dbReference type="ARBA" id="ARBA00004123"/>
    </source>
</evidence>
<feature type="region of interest" description="Disordered" evidence="5">
    <location>
        <begin position="1"/>
        <end position="40"/>
    </location>
</feature>
<dbReference type="InterPro" id="IPR000040">
    <property type="entry name" value="AML1_Runt"/>
</dbReference>
<dbReference type="AlphaFoldDB" id="A0A9N9RHN1"/>
<evidence type="ECO:0000256" key="5">
    <source>
        <dbReference type="SAM" id="MobiDB-lite"/>
    </source>
</evidence>
<reference evidence="7" key="2">
    <citation type="submission" date="2022-10" db="EMBL/GenBank/DDBJ databases">
        <authorList>
            <consortium name="ENA_rothamsted_submissions"/>
            <consortium name="culmorum"/>
            <person name="King R."/>
        </authorList>
    </citation>
    <scope>NUCLEOTIDE SEQUENCE</scope>
</reference>
<evidence type="ECO:0000256" key="3">
    <source>
        <dbReference type="ARBA" id="ARBA00023163"/>
    </source>
</evidence>
<keyword evidence="4" id="KW-0539">Nucleus</keyword>
<accession>A0A9N9RHN1</accession>
<keyword evidence="3" id="KW-0804">Transcription</keyword>
<dbReference type="OrthoDB" id="10029800at2759"/>
<evidence type="ECO:0000256" key="4">
    <source>
        <dbReference type="ARBA" id="ARBA00023242"/>
    </source>
</evidence>
<dbReference type="PANTHER" id="PTHR11950:SF49">
    <property type="entry name" value="PROTEIN LOZENGE"/>
    <property type="match status" value="1"/>
</dbReference>
<organism evidence="7 8">
    <name type="scientific">Chironomus riparius</name>
    <dbReference type="NCBI Taxonomy" id="315576"/>
    <lineage>
        <taxon>Eukaryota</taxon>
        <taxon>Metazoa</taxon>
        <taxon>Ecdysozoa</taxon>
        <taxon>Arthropoda</taxon>
        <taxon>Hexapoda</taxon>
        <taxon>Insecta</taxon>
        <taxon>Pterygota</taxon>
        <taxon>Neoptera</taxon>
        <taxon>Endopterygota</taxon>
        <taxon>Diptera</taxon>
        <taxon>Nematocera</taxon>
        <taxon>Chironomoidea</taxon>
        <taxon>Chironomidae</taxon>
        <taxon>Chironominae</taxon>
        <taxon>Chironomus</taxon>
    </lineage>
</organism>
<keyword evidence="8" id="KW-1185">Reference proteome</keyword>
<name>A0A9N9RHN1_9DIPT</name>
<dbReference type="InterPro" id="IPR013524">
    <property type="entry name" value="Runt_dom"/>
</dbReference>
<reference evidence="7" key="1">
    <citation type="submission" date="2022-01" db="EMBL/GenBank/DDBJ databases">
        <authorList>
            <person name="King R."/>
        </authorList>
    </citation>
    <scope>NUCLEOTIDE SEQUENCE</scope>
</reference>
<evidence type="ECO:0000313" key="8">
    <source>
        <dbReference type="Proteomes" id="UP001153620"/>
    </source>
</evidence>
<dbReference type="PRINTS" id="PR00967">
    <property type="entry name" value="ONCOGENEAML1"/>
</dbReference>
<proteinExistence type="predicted"/>
<dbReference type="Pfam" id="PF00853">
    <property type="entry name" value="Runt"/>
    <property type="match status" value="1"/>
</dbReference>
<dbReference type="Gene3D" id="2.60.40.720">
    <property type="match status" value="1"/>
</dbReference>
<dbReference type="GO" id="GO:0005524">
    <property type="term" value="F:ATP binding"/>
    <property type="evidence" value="ECO:0007669"/>
    <property type="project" value="InterPro"/>
</dbReference>
<feature type="domain" description="Runt" evidence="6">
    <location>
        <begin position="52"/>
        <end position="180"/>
    </location>
</feature>